<dbReference type="EMBL" id="LVYI01000005">
    <property type="protein sequence ID" value="OAP58965.1"/>
    <property type="molecule type" value="Genomic_DNA"/>
</dbReference>
<name>A0A178ZIU2_9EURO</name>
<dbReference type="Pfam" id="PF01425">
    <property type="entry name" value="Amidase"/>
    <property type="match status" value="1"/>
</dbReference>
<reference evidence="3 4" key="1">
    <citation type="submission" date="2016-04" db="EMBL/GenBank/DDBJ databases">
        <title>Draft genome of Fonsecaea erecta CBS 125763.</title>
        <authorList>
            <person name="Weiss V.A."/>
            <person name="Vicente V.A."/>
            <person name="Raittz R.T."/>
            <person name="Moreno L.F."/>
            <person name="De Souza E.M."/>
            <person name="Pedrosa F.O."/>
            <person name="Steffens M.B."/>
            <person name="Faoro H."/>
            <person name="Tadra-Sfeir M.Z."/>
            <person name="Najafzadeh M.J."/>
            <person name="Felipe M.S."/>
            <person name="Teixeira M."/>
            <person name="Sun J."/>
            <person name="Xi L."/>
            <person name="Gomes R."/>
            <person name="De Azevedo C.M."/>
            <person name="Salgado C.G."/>
            <person name="Da Silva M.B."/>
            <person name="Nascimento M.F."/>
            <person name="Queiroz-Telles F."/>
            <person name="Attili D.S."/>
            <person name="Gorbushina A."/>
        </authorList>
    </citation>
    <scope>NUCLEOTIDE SEQUENCE [LARGE SCALE GENOMIC DNA]</scope>
    <source>
        <strain evidence="3 4">CBS 125763</strain>
    </source>
</reference>
<dbReference type="GeneID" id="30010430"/>
<comment type="caution">
    <text evidence="3">The sequence shown here is derived from an EMBL/GenBank/DDBJ whole genome shotgun (WGS) entry which is preliminary data.</text>
</comment>
<evidence type="ECO:0000259" key="2">
    <source>
        <dbReference type="Pfam" id="PF01425"/>
    </source>
</evidence>
<accession>A0A178ZIU2</accession>
<dbReference type="Proteomes" id="UP000078343">
    <property type="component" value="Unassembled WGS sequence"/>
</dbReference>
<keyword evidence="4" id="KW-1185">Reference proteome</keyword>
<evidence type="ECO:0000313" key="3">
    <source>
        <dbReference type="EMBL" id="OAP58965.1"/>
    </source>
</evidence>
<protein>
    <recommendedName>
        <fullName evidence="2">Amidase domain-containing protein</fullName>
    </recommendedName>
</protein>
<gene>
    <name evidence="3" type="ORF">AYL99_06262</name>
</gene>
<feature type="domain" description="Amidase" evidence="2">
    <location>
        <begin position="70"/>
        <end position="520"/>
    </location>
</feature>
<dbReference type="STRING" id="1367422.A0A178ZIU2"/>
<dbReference type="PROSITE" id="PS00571">
    <property type="entry name" value="AMIDASES"/>
    <property type="match status" value="1"/>
</dbReference>
<comment type="similarity">
    <text evidence="1">Belongs to the amidase family.</text>
</comment>
<proteinExistence type="inferred from homology"/>
<dbReference type="PANTHER" id="PTHR42678:SF34">
    <property type="entry name" value="OS04G0183300 PROTEIN"/>
    <property type="match status" value="1"/>
</dbReference>
<dbReference type="InterPro" id="IPR023631">
    <property type="entry name" value="Amidase_dom"/>
</dbReference>
<sequence>MAQTMDSIVETLDMPLIIPLAPEGDDSATNLETFPTAPAPACFQVPDVEELSIDQVHVNYLRRAYTSRSLVEGFLTRIRALDQDGPKLNSIVTVSPTVLREAEELDAVFAKTSRFVGPLHGIPVVVKDQFDTAGLRTSYGSVTASDNVPDRDAEVVRRLKEAGALILAKTTMPDWATSFYSTSSVSGITRNPYDLSRDTGGSSSGTAAAVAASLAVVGVGGDTAGSIRLPCSWCSLVGLKCTPGLVDCSGASPLIGAFDSAGPMARSVKDAAIMLDVISEQRAPLAQGYASHLDAQRLRHARLGVLTSAFGDDADPPSRDVNRVLWTALDKVQQAGCTLVPVNLPTLNDKLNLTPGLYETSRAALDGFMAQRPALRGMTCSKLVSDHLFHPACDLIRTIASISPAGSQILPEEGGPTPTPAHDLGPLQQVLLEAMERESLAALVYPVAQIPAVKHAQALAGSLETFVLPTNTFLAAQASLPAITVPAGSTRTTSSSGEGEGGLPVGIEMLGRQFSEQVLLDLAYGFECVVKGRTTPKFIGS</sequence>
<dbReference type="SUPFAM" id="SSF75304">
    <property type="entry name" value="Amidase signature (AS) enzymes"/>
    <property type="match status" value="1"/>
</dbReference>
<dbReference type="RefSeq" id="XP_018692332.1">
    <property type="nucleotide sequence ID" value="XM_018837772.1"/>
</dbReference>
<dbReference type="Gene3D" id="3.90.1300.10">
    <property type="entry name" value="Amidase signature (AS) domain"/>
    <property type="match status" value="1"/>
</dbReference>
<organism evidence="3 4">
    <name type="scientific">Fonsecaea erecta</name>
    <dbReference type="NCBI Taxonomy" id="1367422"/>
    <lineage>
        <taxon>Eukaryota</taxon>
        <taxon>Fungi</taxon>
        <taxon>Dikarya</taxon>
        <taxon>Ascomycota</taxon>
        <taxon>Pezizomycotina</taxon>
        <taxon>Eurotiomycetes</taxon>
        <taxon>Chaetothyriomycetidae</taxon>
        <taxon>Chaetothyriales</taxon>
        <taxon>Herpotrichiellaceae</taxon>
        <taxon>Fonsecaea</taxon>
    </lineage>
</organism>
<dbReference type="PANTHER" id="PTHR42678">
    <property type="entry name" value="AMIDASE"/>
    <property type="match status" value="1"/>
</dbReference>
<evidence type="ECO:0000256" key="1">
    <source>
        <dbReference type="ARBA" id="ARBA00009199"/>
    </source>
</evidence>
<evidence type="ECO:0000313" key="4">
    <source>
        <dbReference type="Proteomes" id="UP000078343"/>
    </source>
</evidence>
<dbReference type="AlphaFoldDB" id="A0A178ZIU2"/>
<dbReference type="InterPro" id="IPR036928">
    <property type="entry name" value="AS_sf"/>
</dbReference>
<dbReference type="InterPro" id="IPR020556">
    <property type="entry name" value="Amidase_CS"/>
</dbReference>
<dbReference type="OrthoDB" id="566138at2759"/>